<evidence type="ECO:0000259" key="3">
    <source>
        <dbReference type="PROSITE" id="PS51203"/>
    </source>
</evidence>
<keyword evidence="5" id="KW-1185">Reference proteome</keyword>
<feature type="compositionally biased region" description="Basic and acidic residues" evidence="1">
    <location>
        <begin position="322"/>
        <end position="335"/>
    </location>
</feature>
<sequence length="352" mass="42517">MILYQFFFLFFFLSIQKTLQQISEQQKNCFENLPFYTTDLEIQAETEKLLQNFHQNPSQQININCLNFLINRGFFEQALYLYENYYFTLHNTINEKNNENNNNENNENNLNNNENNINNNINNNNNLNNLQNKKAEKEKLNNSIRNINSQFKRNLESFYNHFHSLQQPAQVVQPAIQWAQSNSSIFINGKLGLRIDSPGCLTCKVQNIELTENYFNYTSFGIYSHQPVTFNLYLEFEHPIDVEKSKYQNEATIGSIFFEFVKKEPGVWRRPNKNQEKQISVWWDMQEKHRKIMDKWEEMVENEKEEKEKQKRQKKKEKKQKRKEEKEKLKAEKLQQQKNNQTWFDWAKDQLN</sequence>
<evidence type="ECO:0000256" key="2">
    <source>
        <dbReference type="SAM" id="SignalP"/>
    </source>
</evidence>
<evidence type="ECO:0000313" key="4">
    <source>
        <dbReference type="EMBL" id="KRX03685.1"/>
    </source>
</evidence>
<feature type="region of interest" description="Disordered" evidence="1">
    <location>
        <begin position="301"/>
        <end position="352"/>
    </location>
</feature>
<dbReference type="EMBL" id="LDAU01000128">
    <property type="protein sequence ID" value="KRX03685.1"/>
    <property type="molecule type" value="Genomic_DNA"/>
</dbReference>
<keyword evidence="2" id="KW-0732">Signal</keyword>
<feature type="region of interest" description="Disordered" evidence="1">
    <location>
        <begin position="97"/>
        <end position="128"/>
    </location>
</feature>
<dbReference type="OMA" id="YFEDHVI"/>
<feature type="compositionally biased region" description="Basic residues" evidence="1">
    <location>
        <begin position="310"/>
        <end position="321"/>
    </location>
</feature>
<organism evidence="4 5">
    <name type="scientific">Pseudocohnilembus persalinus</name>
    <name type="common">Ciliate</name>
    <dbReference type="NCBI Taxonomy" id="266149"/>
    <lineage>
        <taxon>Eukaryota</taxon>
        <taxon>Sar</taxon>
        <taxon>Alveolata</taxon>
        <taxon>Ciliophora</taxon>
        <taxon>Intramacronucleata</taxon>
        <taxon>Oligohymenophorea</taxon>
        <taxon>Scuticociliatia</taxon>
        <taxon>Philasterida</taxon>
        <taxon>Pseudocohnilembidae</taxon>
        <taxon>Pseudocohnilembus</taxon>
    </lineage>
</organism>
<dbReference type="SUPFAM" id="SSF49764">
    <property type="entry name" value="HSP20-like chaperones"/>
    <property type="match status" value="1"/>
</dbReference>
<reference evidence="4 5" key="1">
    <citation type="journal article" date="2015" name="Sci. Rep.">
        <title>Genome of the facultative scuticociliatosis pathogen Pseudocohnilembus persalinus provides insight into its virulence through horizontal gene transfer.</title>
        <authorList>
            <person name="Xiong J."/>
            <person name="Wang G."/>
            <person name="Cheng J."/>
            <person name="Tian M."/>
            <person name="Pan X."/>
            <person name="Warren A."/>
            <person name="Jiang C."/>
            <person name="Yuan D."/>
            <person name="Miao W."/>
        </authorList>
    </citation>
    <scope>NUCLEOTIDE SEQUENCE [LARGE SCALE GENOMIC DNA]</scope>
    <source>
        <strain evidence="4">36N120E</strain>
    </source>
</reference>
<protein>
    <submittedName>
        <fullName evidence="4">HSP20-like chaperone</fullName>
    </submittedName>
</protein>
<comment type="caution">
    <text evidence="4">The sequence shown here is derived from an EMBL/GenBank/DDBJ whole genome shotgun (WGS) entry which is preliminary data.</text>
</comment>
<feature type="signal peptide" evidence="2">
    <location>
        <begin position="1"/>
        <end position="20"/>
    </location>
</feature>
<evidence type="ECO:0000313" key="5">
    <source>
        <dbReference type="Proteomes" id="UP000054937"/>
    </source>
</evidence>
<feature type="chain" id="PRO_5006867521" evidence="2">
    <location>
        <begin position="21"/>
        <end position="352"/>
    </location>
</feature>
<accession>A0A0V0QNY6</accession>
<dbReference type="InParanoid" id="A0A0V0QNY6"/>
<dbReference type="PROSITE" id="PS51203">
    <property type="entry name" value="CS"/>
    <property type="match status" value="1"/>
</dbReference>
<evidence type="ECO:0000256" key="1">
    <source>
        <dbReference type="SAM" id="MobiDB-lite"/>
    </source>
</evidence>
<dbReference type="AlphaFoldDB" id="A0A0V0QNY6"/>
<name>A0A0V0QNY6_PSEPJ</name>
<dbReference type="OrthoDB" id="296677at2759"/>
<gene>
    <name evidence="4" type="ORF">PPERSA_10369</name>
</gene>
<proteinExistence type="predicted"/>
<dbReference type="InterPro" id="IPR007052">
    <property type="entry name" value="CS_dom"/>
</dbReference>
<dbReference type="InterPro" id="IPR008978">
    <property type="entry name" value="HSP20-like_chaperone"/>
</dbReference>
<feature type="domain" description="CS" evidence="3">
    <location>
        <begin position="171"/>
        <end position="272"/>
    </location>
</feature>
<dbReference type="Proteomes" id="UP000054937">
    <property type="component" value="Unassembled WGS sequence"/>
</dbReference>